<sequence length="47" mass="4760">MVYPIPSIILKTSVASYHSTHVGATAIIKDVISGPGTGKCTASNSEG</sequence>
<dbReference type="AlphaFoldDB" id="A0AAG5D6T3"/>
<protein>
    <submittedName>
        <fullName evidence="1">Uncharacterized protein</fullName>
    </submittedName>
</protein>
<evidence type="ECO:0000313" key="1">
    <source>
        <dbReference type="EnsemblMetazoa" id="ENSAATROPP006343"/>
    </source>
</evidence>
<reference evidence="1" key="1">
    <citation type="submission" date="2024-04" db="UniProtKB">
        <authorList>
            <consortium name="EnsemblMetazoa"/>
        </authorList>
    </citation>
    <scope>IDENTIFICATION</scope>
    <source>
        <strain evidence="1">EBRO</strain>
    </source>
</reference>
<proteinExistence type="predicted"/>
<dbReference type="EnsemblMetazoa" id="ENSAATROPT007064">
    <property type="protein sequence ID" value="ENSAATROPP006343"/>
    <property type="gene ID" value="ENSAATROPG005755"/>
</dbReference>
<keyword evidence="2" id="KW-1185">Reference proteome</keyword>
<name>A0AAG5D6T3_ANOAO</name>
<evidence type="ECO:0000313" key="2">
    <source>
        <dbReference type="Proteomes" id="UP000075880"/>
    </source>
</evidence>
<dbReference type="Proteomes" id="UP000075880">
    <property type="component" value="Unassembled WGS sequence"/>
</dbReference>
<accession>A0AAG5D6T3</accession>
<organism evidence="1 2">
    <name type="scientific">Anopheles atroparvus</name>
    <name type="common">European mosquito</name>
    <dbReference type="NCBI Taxonomy" id="41427"/>
    <lineage>
        <taxon>Eukaryota</taxon>
        <taxon>Metazoa</taxon>
        <taxon>Ecdysozoa</taxon>
        <taxon>Arthropoda</taxon>
        <taxon>Hexapoda</taxon>
        <taxon>Insecta</taxon>
        <taxon>Pterygota</taxon>
        <taxon>Neoptera</taxon>
        <taxon>Endopterygota</taxon>
        <taxon>Diptera</taxon>
        <taxon>Nematocera</taxon>
        <taxon>Culicoidea</taxon>
        <taxon>Culicidae</taxon>
        <taxon>Anophelinae</taxon>
        <taxon>Anopheles</taxon>
    </lineage>
</organism>